<accession>A0AA51UAM3</accession>
<feature type="domain" description="RRM" evidence="2">
    <location>
        <begin position="296"/>
        <end position="369"/>
    </location>
</feature>
<dbReference type="Pfam" id="PF13893">
    <property type="entry name" value="RRM_5"/>
    <property type="match status" value="1"/>
</dbReference>
<dbReference type="InterPro" id="IPR000504">
    <property type="entry name" value="RRM_dom"/>
</dbReference>
<protein>
    <submittedName>
        <fullName evidence="3">Polypyrimidine tract-binding protein 1/2</fullName>
    </submittedName>
</protein>
<organism evidence="3">
    <name type="scientific">Euglena gracilis</name>
    <dbReference type="NCBI Taxonomy" id="3039"/>
    <lineage>
        <taxon>Eukaryota</taxon>
        <taxon>Discoba</taxon>
        <taxon>Euglenozoa</taxon>
        <taxon>Euglenida</taxon>
        <taxon>Spirocuta</taxon>
        <taxon>Euglenophyceae</taxon>
        <taxon>Euglenales</taxon>
        <taxon>Euglenaceae</taxon>
        <taxon>Euglena</taxon>
    </lineage>
</organism>
<feature type="domain" description="RRM" evidence="2">
    <location>
        <begin position="10"/>
        <end position="84"/>
    </location>
</feature>
<reference evidence="3" key="1">
    <citation type="journal article" date="2023" name="Acta Biochim. Biophys. Sin.">
        <title>Transcriptomic and genomic identification of spliceosomal genes from Euglena gracilis.</title>
        <authorList>
            <person name="Gao P."/>
            <person name="Zhong Y."/>
            <person name="Sun C."/>
        </authorList>
    </citation>
    <scope>NUCLEOTIDE SEQUENCE</scope>
</reference>
<dbReference type="InterPro" id="IPR035979">
    <property type="entry name" value="RBD_domain_sf"/>
</dbReference>
<feature type="domain" description="RRM" evidence="2">
    <location>
        <begin position="404"/>
        <end position="480"/>
    </location>
</feature>
<dbReference type="CDD" id="cd12421">
    <property type="entry name" value="RRM1_PTBP1_hnRNPL_like"/>
    <property type="match status" value="1"/>
</dbReference>
<proteinExistence type="evidence at transcript level"/>
<gene>
    <name evidence="3" type="primary">PTBP-D</name>
</gene>
<dbReference type="Pfam" id="PF00076">
    <property type="entry name" value="RRM_1"/>
    <property type="match status" value="3"/>
</dbReference>
<dbReference type="GO" id="GO:0003723">
    <property type="term" value="F:RNA binding"/>
    <property type="evidence" value="ECO:0007669"/>
    <property type="project" value="UniProtKB-UniRule"/>
</dbReference>
<feature type="domain" description="RRM" evidence="2">
    <location>
        <begin position="124"/>
        <end position="198"/>
    </location>
</feature>
<dbReference type="EMBL" id="OQ397631">
    <property type="protein sequence ID" value="WMV69963.1"/>
    <property type="molecule type" value="mRNA"/>
</dbReference>
<name>A0AA51UAM3_EUGGR</name>
<evidence type="ECO:0000259" key="2">
    <source>
        <dbReference type="PROSITE" id="PS50102"/>
    </source>
</evidence>
<evidence type="ECO:0000313" key="3">
    <source>
        <dbReference type="EMBL" id="WMV69963.1"/>
    </source>
</evidence>
<dbReference type="CDD" id="cd12422">
    <property type="entry name" value="RRM2_PTBP1_hnRNPL_like"/>
    <property type="match status" value="1"/>
</dbReference>
<sequence length="488" mass="51932">MSEHVGEPSRVAFVRSLPPGASEHDLLALARPFGAVTRLLLLTTKNLAFIEFDSVAAASALVDYYHDSPGTLRGHHFYVKFSEKTELTSGTVPSGVPAPTPILPYSPADPAPDGVEEANGRRVLLVTLEGLTQAISVDDVFNVFNYHGRVQRISTFVKNNKNHVLVQFDGPHSATAAMDALNGRDVGVCALTIHWSTLPELTFQRDDDRNRDYTLYTPALPAITPLPPSTVVDSVVSVGRPPAPAPTISLGLLSQLPGLSRLPMTTAIPSPLPVAVGVPITVTSNRPAGQPGAPGSVLFVSNLAEGVAAAALYTLFGLYGPVDLVKVLAKKRDSALVQYPEPQYATQARGFLHGLDLYGQPLNVTTSKNVSILMGAAEEAELVASPATQRPSIYTGKTVAPPSSTLHISNIHPEVTEETLTDLFGQYGPLVAFEFFKTTTKMAKAQFDSVGTATTALLALSFYTIQLGQGKACTLHLAYSKHPVVRPG</sequence>
<dbReference type="SMART" id="SM00360">
    <property type="entry name" value="RRM"/>
    <property type="match status" value="4"/>
</dbReference>
<keyword evidence="1" id="KW-0694">RNA-binding</keyword>
<dbReference type="PANTHER" id="PTHR15592">
    <property type="entry name" value="MATRIN 3/NUCLEAR PROTEIN 220-RELATED"/>
    <property type="match status" value="1"/>
</dbReference>
<dbReference type="AlphaFoldDB" id="A0AA51UAM3"/>
<dbReference type="SUPFAM" id="SSF54928">
    <property type="entry name" value="RNA-binding domain, RBD"/>
    <property type="match status" value="3"/>
</dbReference>
<dbReference type="InterPro" id="IPR012677">
    <property type="entry name" value="Nucleotide-bd_a/b_plait_sf"/>
</dbReference>
<dbReference type="Gene3D" id="3.30.70.330">
    <property type="match status" value="4"/>
</dbReference>
<dbReference type="PROSITE" id="PS50102">
    <property type="entry name" value="RRM"/>
    <property type="match status" value="4"/>
</dbReference>
<evidence type="ECO:0000256" key="1">
    <source>
        <dbReference type="PROSITE-ProRule" id="PRU00176"/>
    </source>
</evidence>